<gene>
    <name evidence="3" type="ORF">HYPDE_25868</name>
</gene>
<dbReference type="Gene3D" id="3.30.9.10">
    <property type="entry name" value="D-Amino Acid Oxidase, subunit A, domain 2"/>
    <property type="match status" value="1"/>
</dbReference>
<dbReference type="STRING" id="670307.HYPDE_25868"/>
<sequence length="455" mass="49507">MPMISNGGSSRSPTAWELAAGKRDPAHALAYKPYWWEALPDEPANLEKTVPRKCDVAIVGSGFTGLSAALTLLRNGRQTVVFERDRVGYGASTRNGGQIGSGNQKFRVKKLIALRGRKKAEDMLREGTRMLDYIATLIADEGIDCHFRRCGRFRAAIRPEHYEAMARDMDDLKEVAGVESFMVPKSEQASEIGSDVFFGGSVLPSDASLHPGLYHAGLLQRVESAGGLVLDHNPVTSVSAKNGGFVVSTGRGSTFARNVIIATNGYTDGLVPELGRRIVSIGSAIVATDELPETVFNKLLPKNRVYGNTNRVFYYFRGAPDARRILWGGRIGRLVRSASAAAFAHLARDMISVFPELKDVAVTYAWDGKIGYTFDEVPHLGCAVSGVHYALGYCGTGVSRATYFGNKIALQVLAKSDGRTSFDDLTFPTFPVHPLAKRAVPAVETWYRIRDAANI</sequence>
<evidence type="ECO:0000256" key="1">
    <source>
        <dbReference type="ARBA" id="ARBA00023002"/>
    </source>
</evidence>
<dbReference type="Gene3D" id="3.50.50.60">
    <property type="entry name" value="FAD/NAD(P)-binding domain"/>
    <property type="match status" value="1"/>
</dbReference>
<dbReference type="Proteomes" id="UP000005952">
    <property type="component" value="Chromosome"/>
</dbReference>
<dbReference type="PANTHER" id="PTHR13847">
    <property type="entry name" value="SARCOSINE DEHYDROGENASE-RELATED"/>
    <property type="match status" value="1"/>
</dbReference>
<dbReference type="eggNOG" id="COG0665">
    <property type="taxonomic scope" value="Bacteria"/>
</dbReference>
<feature type="domain" description="FAD dependent oxidoreductase" evidence="2">
    <location>
        <begin position="55"/>
        <end position="408"/>
    </location>
</feature>
<name>N0B8H8_9HYPH</name>
<evidence type="ECO:0000313" key="3">
    <source>
        <dbReference type="EMBL" id="AGK56856.1"/>
    </source>
</evidence>
<reference evidence="3 4" key="1">
    <citation type="journal article" date="2013" name="Genome Announc.">
        <title>Genome sequences for three denitrifying bacterial strains isolated from a uranium- and nitrate-contaminated subsurface environment.</title>
        <authorList>
            <person name="Venkatramanan R."/>
            <person name="Prakash O."/>
            <person name="Woyke T."/>
            <person name="Chain P."/>
            <person name="Goodwin L.A."/>
            <person name="Watson D."/>
            <person name="Brooks S."/>
            <person name="Kostka J.E."/>
            <person name="Green S.J."/>
        </authorList>
    </citation>
    <scope>NUCLEOTIDE SEQUENCE [LARGE SCALE GENOMIC DNA]</scope>
    <source>
        <strain evidence="3 4">1NES1</strain>
    </source>
</reference>
<evidence type="ECO:0000259" key="2">
    <source>
        <dbReference type="Pfam" id="PF01266"/>
    </source>
</evidence>
<dbReference type="SUPFAM" id="SSF51905">
    <property type="entry name" value="FAD/NAD(P)-binding domain"/>
    <property type="match status" value="1"/>
</dbReference>
<proteinExistence type="predicted"/>
<keyword evidence="1" id="KW-0560">Oxidoreductase</keyword>
<dbReference type="KEGG" id="hdt:HYPDE_25868"/>
<dbReference type="AlphaFoldDB" id="N0B8H8"/>
<evidence type="ECO:0000313" key="4">
    <source>
        <dbReference type="Proteomes" id="UP000005952"/>
    </source>
</evidence>
<dbReference type="EMBL" id="CP005587">
    <property type="protein sequence ID" value="AGK56856.1"/>
    <property type="molecule type" value="Genomic_DNA"/>
</dbReference>
<dbReference type="HOGENOM" id="CLU_007884_3_3_5"/>
<dbReference type="PANTHER" id="PTHR13847:SF281">
    <property type="entry name" value="FAD DEPENDENT OXIDOREDUCTASE DOMAIN-CONTAINING PROTEIN"/>
    <property type="match status" value="1"/>
</dbReference>
<dbReference type="Pfam" id="PF01266">
    <property type="entry name" value="DAO"/>
    <property type="match status" value="1"/>
</dbReference>
<dbReference type="GO" id="GO:0005737">
    <property type="term" value="C:cytoplasm"/>
    <property type="evidence" value="ECO:0007669"/>
    <property type="project" value="TreeGrafter"/>
</dbReference>
<accession>N0B8H8</accession>
<organism evidence="3 4">
    <name type="scientific">Hyphomicrobium denitrificans 1NES1</name>
    <dbReference type="NCBI Taxonomy" id="670307"/>
    <lineage>
        <taxon>Bacteria</taxon>
        <taxon>Pseudomonadati</taxon>
        <taxon>Pseudomonadota</taxon>
        <taxon>Alphaproteobacteria</taxon>
        <taxon>Hyphomicrobiales</taxon>
        <taxon>Hyphomicrobiaceae</taxon>
        <taxon>Hyphomicrobium</taxon>
    </lineage>
</organism>
<keyword evidence="4" id="KW-1185">Reference proteome</keyword>
<dbReference type="GO" id="GO:0016491">
    <property type="term" value="F:oxidoreductase activity"/>
    <property type="evidence" value="ECO:0007669"/>
    <property type="project" value="UniProtKB-KW"/>
</dbReference>
<dbReference type="InterPro" id="IPR006076">
    <property type="entry name" value="FAD-dep_OxRdtase"/>
</dbReference>
<dbReference type="InterPro" id="IPR036188">
    <property type="entry name" value="FAD/NAD-bd_sf"/>
</dbReference>
<protein>
    <submittedName>
        <fullName evidence="3">FAD dependent oxidoreductase</fullName>
    </submittedName>
</protein>